<dbReference type="EMBL" id="CP017634">
    <property type="protein sequence ID" value="ATW27328.1"/>
    <property type="molecule type" value="Genomic_DNA"/>
</dbReference>
<accession>A0A3G1KXW7</accession>
<feature type="transmembrane region" description="Helical" evidence="1">
    <location>
        <begin position="134"/>
        <end position="154"/>
    </location>
</feature>
<feature type="transmembrane region" description="Helical" evidence="1">
    <location>
        <begin position="60"/>
        <end position="79"/>
    </location>
</feature>
<dbReference type="Proteomes" id="UP000323521">
    <property type="component" value="Chromosome"/>
</dbReference>
<dbReference type="OrthoDB" id="1958092at2"/>
<evidence type="ECO:0000256" key="1">
    <source>
        <dbReference type="SAM" id="Phobius"/>
    </source>
</evidence>
<feature type="transmembrane region" description="Helical" evidence="1">
    <location>
        <begin position="35"/>
        <end position="54"/>
    </location>
</feature>
<name>A0A3G1KXW7_FORW1</name>
<gene>
    <name evidence="2" type="ORF">DCMF_23540</name>
</gene>
<sequence length="161" mass="19068">MEDLKVIIFFYMIQSLLMILTGLKFFSVKYKTKNVLVPVFVFGLVIWLVRKLYIYFQIPLGTHTLVLLVLFCVILRIFFRLNITYILGIAFLDFSLVMLGGGLTVYFYKIFNVQPEFVLDHAWMHILMGQVENIFLIILLLILELFNISIFKIMRKIEENR</sequence>
<dbReference type="RefSeq" id="WP_148136680.1">
    <property type="nucleotide sequence ID" value="NZ_CP017634.1"/>
</dbReference>
<keyword evidence="1" id="KW-0812">Transmembrane</keyword>
<keyword evidence="1" id="KW-1133">Transmembrane helix</keyword>
<feature type="transmembrane region" description="Helical" evidence="1">
    <location>
        <begin position="86"/>
        <end position="108"/>
    </location>
</feature>
<keyword evidence="1" id="KW-0472">Membrane</keyword>
<proteinExistence type="predicted"/>
<evidence type="ECO:0000313" key="2">
    <source>
        <dbReference type="EMBL" id="ATW27328.1"/>
    </source>
</evidence>
<dbReference type="AlphaFoldDB" id="A0A3G1KXW7"/>
<feature type="transmembrane region" description="Helical" evidence="1">
    <location>
        <begin position="6"/>
        <end position="23"/>
    </location>
</feature>
<dbReference type="KEGG" id="fwa:DCMF_23540"/>
<keyword evidence="3" id="KW-1185">Reference proteome</keyword>
<protein>
    <submittedName>
        <fullName evidence="2">Uncharacterized protein</fullName>
    </submittedName>
</protein>
<evidence type="ECO:0000313" key="3">
    <source>
        <dbReference type="Proteomes" id="UP000323521"/>
    </source>
</evidence>
<organism evidence="2 3">
    <name type="scientific">Formimonas warabiya</name>
    <dbReference type="NCBI Taxonomy" id="1761012"/>
    <lineage>
        <taxon>Bacteria</taxon>
        <taxon>Bacillati</taxon>
        <taxon>Bacillota</taxon>
        <taxon>Clostridia</taxon>
        <taxon>Eubacteriales</taxon>
        <taxon>Peptococcaceae</taxon>
        <taxon>Candidatus Formimonas</taxon>
    </lineage>
</organism>
<reference evidence="2 3" key="1">
    <citation type="submission" date="2016-10" db="EMBL/GenBank/DDBJ databases">
        <title>Complete Genome Sequence of Peptococcaceae strain DCMF.</title>
        <authorList>
            <person name="Edwards R.J."/>
            <person name="Holland S.I."/>
            <person name="Deshpande N.P."/>
            <person name="Wong Y.K."/>
            <person name="Ertan H."/>
            <person name="Manefield M."/>
            <person name="Russell T.L."/>
            <person name="Lee M.J."/>
        </authorList>
    </citation>
    <scope>NUCLEOTIDE SEQUENCE [LARGE SCALE GENOMIC DNA]</scope>
    <source>
        <strain evidence="2 3">DCMF</strain>
    </source>
</reference>